<comment type="caution">
    <text evidence="8">The sequence shown here is derived from an EMBL/GenBank/DDBJ whole genome shotgun (WGS) entry which is preliminary data.</text>
</comment>
<accession>A0A0F9JLZ7</accession>
<evidence type="ECO:0000256" key="6">
    <source>
        <dbReference type="ARBA" id="ARBA00023125"/>
    </source>
</evidence>
<dbReference type="InterPro" id="IPR003738">
    <property type="entry name" value="SRAP"/>
</dbReference>
<keyword evidence="5" id="KW-0190">Covalent protein-DNA linkage</keyword>
<protein>
    <recommendedName>
        <fullName evidence="9">Abasic site processing protein</fullName>
    </recommendedName>
</protein>
<dbReference type="PANTHER" id="PTHR13604">
    <property type="entry name" value="DC12-RELATED"/>
    <property type="match status" value="1"/>
</dbReference>
<organism evidence="8">
    <name type="scientific">marine sediment metagenome</name>
    <dbReference type="NCBI Taxonomy" id="412755"/>
    <lineage>
        <taxon>unclassified sequences</taxon>
        <taxon>metagenomes</taxon>
        <taxon>ecological metagenomes</taxon>
    </lineage>
</organism>
<evidence type="ECO:0000256" key="2">
    <source>
        <dbReference type="ARBA" id="ARBA00022670"/>
    </source>
</evidence>
<dbReference type="PANTHER" id="PTHR13604:SF0">
    <property type="entry name" value="ABASIC SITE PROCESSING PROTEIN HMCES"/>
    <property type="match status" value="1"/>
</dbReference>
<keyword evidence="4" id="KW-0378">Hydrolase</keyword>
<dbReference type="Pfam" id="PF02586">
    <property type="entry name" value="SRAP"/>
    <property type="match status" value="1"/>
</dbReference>
<keyword evidence="6" id="KW-0238">DNA-binding</keyword>
<evidence type="ECO:0000256" key="1">
    <source>
        <dbReference type="ARBA" id="ARBA00008136"/>
    </source>
</evidence>
<keyword evidence="2" id="KW-0645">Protease</keyword>
<dbReference type="GO" id="GO:0106300">
    <property type="term" value="P:protein-DNA covalent cross-linking repair"/>
    <property type="evidence" value="ECO:0007669"/>
    <property type="project" value="InterPro"/>
</dbReference>
<evidence type="ECO:0008006" key="9">
    <source>
        <dbReference type="Google" id="ProtNLM"/>
    </source>
</evidence>
<dbReference type="GO" id="GO:0006508">
    <property type="term" value="P:proteolysis"/>
    <property type="evidence" value="ECO:0007669"/>
    <property type="project" value="UniProtKB-KW"/>
</dbReference>
<dbReference type="EMBL" id="LAZR01009772">
    <property type="protein sequence ID" value="KKM70673.1"/>
    <property type="molecule type" value="Genomic_DNA"/>
</dbReference>
<evidence type="ECO:0000313" key="8">
    <source>
        <dbReference type="EMBL" id="KKM70673.1"/>
    </source>
</evidence>
<dbReference type="GO" id="GO:0016829">
    <property type="term" value="F:lyase activity"/>
    <property type="evidence" value="ECO:0007669"/>
    <property type="project" value="UniProtKB-KW"/>
</dbReference>
<dbReference type="Gene3D" id="3.90.1680.10">
    <property type="entry name" value="SOS response associated peptidase-like"/>
    <property type="match status" value="1"/>
</dbReference>
<name>A0A0F9JLZ7_9ZZZZ</name>
<proteinExistence type="inferred from homology"/>
<reference evidence="8" key="1">
    <citation type="journal article" date="2015" name="Nature">
        <title>Complex archaea that bridge the gap between prokaryotes and eukaryotes.</title>
        <authorList>
            <person name="Spang A."/>
            <person name="Saw J.H."/>
            <person name="Jorgensen S.L."/>
            <person name="Zaremba-Niedzwiedzka K."/>
            <person name="Martijn J."/>
            <person name="Lind A.E."/>
            <person name="van Eijk R."/>
            <person name="Schleper C."/>
            <person name="Guy L."/>
            <person name="Ettema T.J."/>
        </authorList>
    </citation>
    <scope>NUCLEOTIDE SEQUENCE</scope>
</reference>
<comment type="similarity">
    <text evidence="1">Belongs to the SOS response-associated peptidase family.</text>
</comment>
<evidence type="ECO:0000256" key="7">
    <source>
        <dbReference type="ARBA" id="ARBA00023239"/>
    </source>
</evidence>
<evidence type="ECO:0000256" key="5">
    <source>
        <dbReference type="ARBA" id="ARBA00023124"/>
    </source>
</evidence>
<sequence length="224" mass="25863">MCGRFVGFRSLDELKGFFPIDKAACEAISNYNVAPSQEILAIVKYEGENWLVKFHWGLVPFWAKDISIGNRMINARSESLTEKPSFRNAFKKRRCLILADGFYEWKGEKDRKQPMFITLPDRKPFAFAGLWETWNEKDDQDSIYKSCTIITTYASEAIRDIHHRMPVILQPPTYESWLDPGNQNVVELGKMLKNEIITELVSHPVSKQVNSTRNNDPSCIEPIE</sequence>
<evidence type="ECO:0000256" key="4">
    <source>
        <dbReference type="ARBA" id="ARBA00022801"/>
    </source>
</evidence>
<keyword evidence="7" id="KW-0456">Lyase</keyword>
<gene>
    <name evidence="8" type="ORF">LCGC14_1438430</name>
</gene>
<dbReference type="GO" id="GO:0008233">
    <property type="term" value="F:peptidase activity"/>
    <property type="evidence" value="ECO:0007669"/>
    <property type="project" value="UniProtKB-KW"/>
</dbReference>
<dbReference type="GO" id="GO:0003697">
    <property type="term" value="F:single-stranded DNA binding"/>
    <property type="evidence" value="ECO:0007669"/>
    <property type="project" value="InterPro"/>
</dbReference>
<keyword evidence="3" id="KW-0227">DNA damage</keyword>
<dbReference type="AlphaFoldDB" id="A0A0F9JLZ7"/>
<evidence type="ECO:0000256" key="3">
    <source>
        <dbReference type="ARBA" id="ARBA00022763"/>
    </source>
</evidence>
<dbReference type="InterPro" id="IPR036590">
    <property type="entry name" value="SRAP-like"/>
</dbReference>
<dbReference type="SUPFAM" id="SSF143081">
    <property type="entry name" value="BB1717-like"/>
    <property type="match status" value="1"/>
</dbReference>